<keyword evidence="2" id="KW-0732">Signal</keyword>
<gene>
    <name evidence="3" type="ORF">MG293_007137</name>
</gene>
<dbReference type="Proteomes" id="UP001214576">
    <property type="component" value="Unassembled WGS sequence"/>
</dbReference>
<keyword evidence="4" id="KW-1185">Reference proteome</keyword>
<feature type="chain" id="PRO_5042238800" evidence="2">
    <location>
        <begin position="27"/>
        <end position="308"/>
    </location>
</feature>
<sequence length="308" mass="34513">MSVSRLMLLVQLAWQAPAALCPFVHSLQTPDPGADDSESPSSNLHPLYMGLHPAVVPPLKVFWTLEGEPCVCSDSLSAGDERGIYQYSDRIFQRTFLTNYEELLCLKPVPEYVWLRLRELGGHQELVNGTDFLSDALSIVGENEQRKRKKVVLQRRQLQGGGGKEWDGSLDDSYKHDASPWSNGAFFTVAYCEYSKGSEHYSVLDIGNLSHSGCGTEGTGRTGMGKQDERSKDSSELQGFGNSVDFNMNDSEASQQFYGCGHGFTHGDFIWSKVQNRKLNRKPALNFANIINYEIELDFKGYLEDYQK</sequence>
<proteinExistence type="predicted"/>
<reference evidence="3" key="1">
    <citation type="submission" date="2022-03" db="EMBL/GenBank/DDBJ databases">
        <title>Genomic analyses of argali, domestic sheep and their hybrids provide insights into chromosomal evolution, heterosis and genetic basis of agronomic traits.</title>
        <authorList>
            <person name="Li M."/>
        </authorList>
    </citation>
    <scope>NUCLEOTIDE SEQUENCE</scope>
    <source>
        <strain evidence="3">CAU-MHL-2022a</strain>
        <tissue evidence="3">Skin</tissue>
    </source>
</reference>
<evidence type="ECO:0000256" key="1">
    <source>
        <dbReference type="SAM" id="MobiDB-lite"/>
    </source>
</evidence>
<feature type="signal peptide" evidence="2">
    <location>
        <begin position="1"/>
        <end position="26"/>
    </location>
</feature>
<evidence type="ECO:0000256" key="2">
    <source>
        <dbReference type="SAM" id="SignalP"/>
    </source>
</evidence>
<organism evidence="3 4">
    <name type="scientific">Ovis ammon polii</name>
    <dbReference type="NCBI Taxonomy" id="230172"/>
    <lineage>
        <taxon>Eukaryota</taxon>
        <taxon>Metazoa</taxon>
        <taxon>Chordata</taxon>
        <taxon>Craniata</taxon>
        <taxon>Vertebrata</taxon>
        <taxon>Euteleostomi</taxon>
        <taxon>Mammalia</taxon>
        <taxon>Eutheria</taxon>
        <taxon>Laurasiatheria</taxon>
        <taxon>Artiodactyla</taxon>
        <taxon>Ruminantia</taxon>
        <taxon>Pecora</taxon>
        <taxon>Bovidae</taxon>
        <taxon>Caprinae</taxon>
        <taxon>Ovis</taxon>
    </lineage>
</organism>
<evidence type="ECO:0000313" key="4">
    <source>
        <dbReference type="Proteomes" id="UP001214576"/>
    </source>
</evidence>
<dbReference type="AlphaFoldDB" id="A0AAD4YE09"/>
<comment type="caution">
    <text evidence="3">The sequence shown here is derived from an EMBL/GenBank/DDBJ whole genome shotgun (WGS) entry which is preliminary data.</text>
</comment>
<evidence type="ECO:0000313" key="3">
    <source>
        <dbReference type="EMBL" id="KAI4543011.1"/>
    </source>
</evidence>
<feature type="region of interest" description="Disordered" evidence="1">
    <location>
        <begin position="215"/>
        <end position="241"/>
    </location>
</feature>
<name>A0AAD4YE09_OVIAM</name>
<protein>
    <submittedName>
        <fullName evidence="3">Uncharacterized protein</fullName>
    </submittedName>
</protein>
<dbReference type="EMBL" id="JAKZEL010000006">
    <property type="protein sequence ID" value="KAI4543011.1"/>
    <property type="molecule type" value="Genomic_DNA"/>
</dbReference>
<accession>A0AAD4YE09</accession>
<feature type="compositionally biased region" description="Basic and acidic residues" evidence="1">
    <location>
        <begin position="226"/>
        <end position="235"/>
    </location>
</feature>